<feature type="non-terminal residue" evidence="1">
    <location>
        <position position="1"/>
    </location>
</feature>
<protein>
    <submittedName>
        <fullName evidence="1">Uncharacterized protein</fullName>
    </submittedName>
</protein>
<dbReference type="AlphaFoldDB" id="X1IGY6"/>
<sequence>LLLATGETFVIITGGIDLSIGFMVGFSWKYIGYAHPYSI</sequence>
<comment type="caution">
    <text evidence="1">The sequence shown here is derived from an EMBL/GenBank/DDBJ whole genome shotgun (WGS) entry which is preliminary data.</text>
</comment>
<organism evidence="1">
    <name type="scientific">marine sediment metagenome</name>
    <dbReference type="NCBI Taxonomy" id="412755"/>
    <lineage>
        <taxon>unclassified sequences</taxon>
        <taxon>metagenomes</taxon>
        <taxon>ecological metagenomes</taxon>
    </lineage>
</organism>
<name>X1IGY6_9ZZZZ</name>
<accession>X1IGY6</accession>
<evidence type="ECO:0000313" key="1">
    <source>
        <dbReference type="EMBL" id="GAH68485.1"/>
    </source>
</evidence>
<proteinExistence type="predicted"/>
<reference evidence="1" key="1">
    <citation type="journal article" date="2014" name="Front. Microbiol.">
        <title>High frequency of phylogenetically diverse reductive dehalogenase-homologous genes in deep subseafloor sedimentary metagenomes.</title>
        <authorList>
            <person name="Kawai M."/>
            <person name="Futagami T."/>
            <person name="Toyoda A."/>
            <person name="Takaki Y."/>
            <person name="Nishi S."/>
            <person name="Hori S."/>
            <person name="Arai W."/>
            <person name="Tsubouchi T."/>
            <person name="Morono Y."/>
            <person name="Uchiyama I."/>
            <person name="Ito T."/>
            <person name="Fujiyama A."/>
            <person name="Inagaki F."/>
            <person name="Takami H."/>
        </authorList>
    </citation>
    <scope>NUCLEOTIDE SEQUENCE</scope>
    <source>
        <strain evidence="1">Expedition CK06-06</strain>
    </source>
</reference>
<dbReference type="EMBL" id="BARU01034862">
    <property type="protein sequence ID" value="GAH68485.1"/>
    <property type="molecule type" value="Genomic_DNA"/>
</dbReference>
<gene>
    <name evidence="1" type="ORF">S03H2_54663</name>
</gene>